<keyword evidence="1" id="KW-1133">Transmembrane helix</keyword>
<feature type="transmembrane region" description="Helical" evidence="1">
    <location>
        <begin position="266"/>
        <end position="292"/>
    </location>
</feature>
<keyword evidence="1" id="KW-0812">Transmembrane</keyword>
<comment type="caution">
    <text evidence="2">The sequence shown here is derived from an EMBL/GenBank/DDBJ whole genome shotgun (WGS) entry which is preliminary data.</text>
</comment>
<dbReference type="AlphaFoldDB" id="A0A058ZQM2"/>
<dbReference type="eggNOG" id="ENOG5030QIV">
    <property type="taxonomic scope" value="Bacteria"/>
</dbReference>
<sequence length="326" mass="36457">MSEQQSSNRATILFDSLRGLDFVELINELQRPFRNIALEFDETAVAEDSHAMFISESMVLRVGYAPQTDWTKKLSGAQRPAQARHSRAIVNALLEDVSSALVIEVSNGPGRDLPERTRLAACFHVVRHLARRYEASLIHWDLNNTLFTDEEFENPNAMAQTARPFHPTRVKAKRQTTRPKMDLTGAASFAGDELEATHRRLDESFAKAVHQRDADAPEKVRKTLDDTRADERLRRERNRIFADDLIESTDSRRPPPPEEIGLLEQLAVYIMTVTIMVLSFPVGFAMLIYTVLKGESLNATGRVMALTGVGVGFASSPLPQALAAFV</sequence>
<evidence type="ECO:0000313" key="3">
    <source>
        <dbReference type="Proteomes" id="UP000024836"/>
    </source>
</evidence>
<dbReference type="EMBL" id="AQQY01000001">
    <property type="protein sequence ID" value="KCV83472.1"/>
    <property type="molecule type" value="Genomic_DNA"/>
</dbReference>
<evidence type="ECO:0000256" key="1">
    <source>
        <dbReference type="SAM" id="Phobius"/>
    </source>
</evidence>
<protein>
    <submittedName>
        <fullName evidence="2">Uncharacterized protein</fullName>
    </submittedName>
</protein>
<dbReference type="RefSeq" id="WP_035247273.1">
    <property type="nucleotide sequence ID" value="NZ_AQQY01000001.1"/>
</dbReference>
<name>A0A058ZQM2_9RHOB</name>
<accession>A0A058ZQM2</accession>
<keyword evidence="1" id="KW-0472">Membrane</keyword>
<keyword evidence="3" id="KW-1185">Reference proteome</keyword>
<dbReference type="Proteomes" id="UP000024836">
    <property type="component" value="Unassembled WGS sequence"/>
</dbReference>
<evidence type="ECO:0000313" key="2">
    <source>
        <dbReference type="EMBL" id="KCV83472.1"/>
    </source>
</evidence>
<gene>
    <name evidence="2" type="ORF">ATO10_01890</name>
</gene>
<proteinExistence type="predicted"/>
<reference evidence="2 3" key="1">
    <citation type="submission" date="2013-04" db="EMBL/GenBank/DDBJ databases">
        <title>Shimia sp. 22II-S11-Z10 Genome Sequencing.</title>
        <authorList>
            <person name="Lai Q."/>
            <person name="Li G."/>
            <person name="Shao Z."/>
        </authorList>
    </citation>
    <scope>NUCLEOTIDE SEQUENCE [LARGE SCALE GENOMIC DNA]</scope>
    <source>
        <strain evidence="3">22II-S11-Z10</strain>
    </source>
</reference>
<dbReference type="OrthoDB" id="7865317at2"/>
<organism evidence="2 3">
    <name type="scientific">Actibacterium atlanticum</name>
    <dbReference type="NCBI Taxonomy" id="1461693"/>
    <lineage>
        <taxon>Bacteria</taxon>
        <taxon>Pseudomonadati</taxon>
        <taxon>Pseudomonadota</taxon>
        <taxon>Alphaproteobacteria</taxon>
        <taxon>Rhodobacterales</taxon>
        <taxon>Roseobacteraceae</taxon>
        <taxon>Actibacterium</taxon>
    </lineage>
</organism>